<evidence type="ECO:0000313" key="2">
    <source>
        <dbReference type="Proteomes" id="UP000724874"/>
    </source>
</evidence>
<comment type="caution">
    <text evidence="1">The sequence shown here is derived from an EMBL/GenBank/DDBJ whole genome shotgun (WGS) entry which is preliminary data.</text>
</comment>
<dbReference type="OrthoDB" id="2816594at2759"/>
<dbReference type="EMBL" id="JADNYJ010000038">
    <property type="protein sequence ID" value="KAF8902145.1"/>
    <property type="molecule type" value="Genomic_DNA"/>
</dbReference>
<evidence type="ECO:0000313" key="1">
    <source>
        <dbReference type="EMBL" id="KAF8902145.1"/>
    </source>
</evidence>
<dbReference type="Proteomes" id="UP000724874">
    <property type="component" value="Unassembled WGS sequence"/>
</dbReference>
<accession>A0A9P5NPK7</accession>
<organism evidence="1 2">
    <name type="scientific">Gymnopilus junonius</name>
    <name type="common">Spectacular rustgill mushroom</name>
    <name type="synonym">Gymnopilus spectabilis subsp. junonius</name>
    <dbReference type="NCBI Taxonomy" id="109634"/>
    <lineage>
        <taxon>Eukaryota</taxon>
        <taxon>Fungi</taxon>
        <taxon>Dikarya</taxon>
        <taxon>Basidiomycota</taxon>
        <taxon>Agaricomycotina</taxon>
        <taxon>Agaricomycetes</taxon>
        <taxon>Agaricomycetidae</taxon>
        <taxon>Agaricales</taxon>
        <taxon>Agaricineae</taxon>
        <taxon>Hymenogastraceae</taxon>
        <taxon>Gymnopilus</taxon>
    </lineage>
</organism>
<proteinExistence type="predicted"/>
<dbReference type="AlphaFoldDB" id="A0A9P5NPK7"/>
<protein>
    <submittedName>
        <fullName evidence="1">Uncharacterized protein</fullName>
    </submittedName>
</protein>
<keyword evidence="2" id="KW-1185">Reference proteome</keyword>
<name>A0A9P5NPK7_GYMJU</name>
<reference evidence="1" key="1">
    <citation type="submission" date="2020-11" db="EMBL/GenBank/DDBJ databases">
        <authorList>
            <consortium name="DOE Joint Genome Institute"/>
            <person name="Ahrendt S."/>
            <person name="Riley R."/>
            <person name="Andreopoulos W."/>
            <person name="LaButti K."/>
            <person name="Pangilinan J."/>
            <person name="Ruiz-duenas F.J."/>
            <person name="Barrasa J.M."/>
            <person name="Sanchez-Garcia M."/>
            <person name="Camarero S."/>
            <person name="Miyauchi S."/>
            <person name="Serrano A."/>
            <person name="Linde D."/>
            <person name="Babiker R."/>
            <person name="Drula E."/>
            <person name="Ayuso-Fernandez I."/>
            <person name="Pacheco R."/>
            <person name="Padilla G."/>
            <person name="Ferreira P."/>
            <person name="Barriuso J."/>
            <person name="Kellner H."/>
            <person name="Castanera R."/>
            <person name="Alfaro M."/>
            <person name="Ramirez L."/>
            <person name="Pisabarro A.G."/>
            <person name="Kuo A."/>
            <person name="Tritt A."/>
            <person name="Lipzen A."/>
            <person name="He G."/>
            <person name="Yan M."/>
            <person name="Ng V."/>
            <person name="Cullen D."/>
            <person name="Martin F."/>
            <person name="Rosso M.-N."/>
            <person name="Henrissat B."/>
            <person name="Hibbett D."/>
            <person name="Martinez A.T."/>
            <person name="Grigoriev I.V."/>
        </authorList>
    </citation>
    <scope>NUCLEOTIDE SEQUENCE</scope>
    <source>
        <strain evidence="1">AH 44721</strain>
    </source>
</reference>
<sequence length="165" mass="18510">MSCCICPIRAGSRRVHNLGSSKSKPYSTDRSLLAGRLYKALKSEERVQCVFNNSTTFKGTWWLSQRAPPDRTQNKYDLRSSLVPPPTSADESSMCHRQLRFVKSNDCGHLTLHGESVIDCQSNTCHLSGAHPRTCTSPQCRRYYEKPERVVTDEVPGKCGRCASN</sequence>
<gene>
    <name evidence="1" type="ORF">CPB84DRAFT_902476</name>
</gene>